<gene>
    <name evidence="2" type="ORF">EWH08_16545</name>
</gene>
<comment type="caution">
    <text evidence="2">The sequence shown here is derived from an EMBL/GenBank/DDBJ whole genome shotgun (WGS) entry which is preliminary data.</text>
</comment>
<dbReference type="EMBL" id="SEOM01000007">
    <property type="protein sequence ID" value="RYL99194.1"/>
    <property type="molecule type" value="Genomic_DNA"/>
</dbReference>
<evidence type="ECO:0000313" key="2">
    <source>
        <dbReference type="EMBL" id="RYL99194.1"/>
    </source>
</evidence>
<dbReference type="Pfam" id="PF13410">
    <property type="entry name" value="GST_C_2"/>
    <property type="match status" value="1"/>
</dbReference>
<dbReference type="Proteomes" id="UP000292734">
    <property type="component" value="Unassembled WGS sequence"/>
</dbReference>
<keyword evidence="2" id="KW-0808">Transferase</keyword>
<evidence type="ECO:0000313" key="3">
    <source>
        <dbReference type="Proteomes" id="UP000292734"/>
    </source>
</evidence>
<dbReference type="InterPro" id="IPR036249">
    <property type="entry name" value="Thioredoxin-like_sf"/>
</dbReference>
<reference evidence="2 3" key="1">
    <citation type="submission" date="2019-02" db="EMBL/GenBank/DDBJ databases">
        <authorList>
            <person name="Feng G."/>
        </authorList>
    </citation>
    <scope>NUCLEOTIDE SEQUENCE [LARGE SCALE GENOMIC DNA]</scope>
    <source>
        <strain evidence="2 3">DSM 26779</strain>
    </source>
</reference>
<dbReference type="InterPro" id="IPR004045">
    <property type="entry name" value="Glutathione_S-Trfase_N"/>
</dbReference>
<dbReference type="CDD" id="cd03049">
    <property type="entry name" value="GST_N_3"/>
    <property type="match status" value="1"/>
</dbReference>
<feature type="domain" description="GST N-terminal" evidence="1">
    <location>
        <begin position="1"/>
        <end position="82"/>
    </location>
</feature>
<organism evidence="2 3">
    <name type="scientific">Sphingobium indicum</name>
    <dbReference type="NCBI Taxonomy" id="332055"/>
    <lineage>
        <taxon>Bacteria</taxon>
        <taxon>Pseudomonadati</taxon>
        <taxon>Pseudomonadota</taxon>
        <taxon>Alphaproteobacteria</taxon>
        <taxon>Sphingomonadales</taxon>
        <taxon>Sphingomonadaceae</taxon>
        <taxon>Sphingobium</taxon>
    </lineage>
</organism>
<dbReference type="PROSITE" id="PS50404">
    <property type="entry name" value="GST_NTER"/>
    <property type="match status" value="1"/>
</dbReference>
<dbReference type="SUPFAM" id="SSF52833">
    <property type="entry name" value="Thioredoxin-like"/>
    <property type="match status" value="1"/>
</dbReference>
<name>A0A4Q4J070_9SPHN</name>
<dbReference type="Gene3D" id="1.20.1050.10">
    <property type="match status" value="1"/>
</dbReference>
<dbReference type="Pfam" id="PF13409">
    <property type="entry name" value="GST_N_2"/>
    <property type="match status" value="1"/>
</dbReference>
<protein>
    <submittedName>
        <fullName evidence="2">Glutathione S-transferase</fullName>
    </submittedName>
</protein>
<accession>A0A4Q4J070</accession>
<dbReference type="AlphaFoldDB" id="A0A4Q4J070"/>
<dbReference type="Gene3D" id="3.40.30.10">
    <property type="entry name" value="Glutaredoxin"/>
    <property type="match status" value="1"/>
</dbReference>
<evidence type="ECO:0000259" key="1">
    <source>
        <dbReference type="PROSITE" id="PS50404"/>
    </source>
</evidence>
<dbReference type="RefSeq" id="WP_025771294.1">
    <property type="nucleotide sequence ID" value="NZ_JACBZE010000008.1"/>
</dbReference>
<dbReference type="CDD" id="cd03205">
    <property type="entry name" value="GST_C_6"/>
    <property type="match status" value="1"/>
</dbReference>
<dbReference type="SUPFAM" id="SSF47616">
    <property type="entry name" value="GST C-terminal domain-like"/>
    <property type="match status" value="1"/>
</dbReference>
<dbReference type="GO" id="GO:0016740">
    <property type="term" value="F:transferase activity"/>
    <property type="evidence" value="ECO:0007669"/>
    <property type="project" value="UniProtKB-KW"/>
</dbReference>
<proteinExistence type="predicted"/>
<dbReference type="InterPro" id="IPR036282">
    <property type="entry name" value="Glutathione-S-Trfase_C_sf"/>
</dbReference>
<sequence>MKLHWSPSAPFVRKVMVCAHALGLADRIELVRSRVGPARLNDDLMADNPLNKIPTLITDTGERLYDSRVICEYLDALAGGGAIFPSESGARWRALTWQSLADGMVDAAILRRDEEFRGEGHRSPAHRLAYAAKMRAALDRMEADAPLLEHAGLTIGAIAVGVALSYLDFRPPGENWRERCPALAAWEADFARQPAMLAAPFADEGAGPKKFALYTME</sequence>